<gene>
    <name evidence="2" type="ORF">PSALAMII_LOCUS6485</name>
</gene>
<dbReference type="EMBL" id="CAJVPG010000288">
    <property type="protein sequence ID" value="CAG8388466.1"/>
    <property type="molecule type" value="Genomic_DNA"/>
</dbReference>
<evidence type="ECO:0000313" key="3">
    <source>
        <dbReference type="Proteomes" id="UP001152649"/>
    </source>
</evidence>
<dbReference type="Gene3D" id="3.20.20.80">
    <property type="entry name" value="Glycosidases"/>
    <property type="match status" value="1"/>
</dbReference>
<evidence type="ECO:0000313" key="2">
    <source>
        <dbReference type="EMBL" id="CAG8388466.1"/>
    </source>
</evidence>
<organism evidence="2 3">
    <name type="scientific">Penicillium salamii</name>
    <dbReference type="NCBI Taxonomy" id="1612424"/>
    <lineage>
        <taxon>Eukaryota</taxon>
        <taxon>Fungi</taxon>
        <taxon>Dikarya</taxon>
        <taxon>Ascomycota</taxon>
        <taxon>Pezizomycotina</taxon>
        <taxon>Eurotiomycetes</taxon>
        <taxon>Eurotiomycetidae</taxon>
        <taxon>Eurotiales</taxon>
        <taxon>Aspergillaceae</taxon>
        <taxon>Penicillium</taxon>
    </lineage>
</organism>
<dbReference type="PANTHER" id="PTHR36183">
    <property type="entry name" value="BETA-GLUCURONIDASE"/>
    <property type="match status" value="1"/>
</dbReference>
<name>A0A9W4JA42_9EURO</name>
<reference evidence="2" key="1">
    <citation type="submission" date="2021-07" db="EMBL/GenBank/DDBJ databases">
        <authorList>
            <person name="Branca A.L. A."/>
        </authorList>
    </citation>
    <scope>NUCLEOTIDE SEQUENCE</scope>
</reference>
<comment type="caution">
    <text evidence="2">The sequence shown here is derived from an EMBL/GenBank/DDBJ whole genome shotgun (WGS) entry which is preliminary data.</text>
</comment>
<dbReference type="PANTHER" id="PTHR36183:SF2">
    <property type="entry name" value="BETA-GLUCURONIDASE C-TERMINAL DOMAIN-CONTAINING PROTEIN"/>
    <property type="match status" value="1"/>
</dbReference>
<dbReference type="InterPro" id="IPR052974">
    <property type="entry name" value="GH79_Enzymes"/>
</dbReference>
<keyword evidence="3" id="KW-1185">Reference proteome</keyword>
<dbReference type="InterPro" id="IPR013780">
    <property type="entry name" value="Glyco_hydro_b"/>
</dbReference>
<dbReference type="OrthoDB" id="2351791at2759"/>
<dbReference type="AlphaFoldDB" id="A0A9W4JA42"/>
<dbReference type="Proteomes" id="UP001152649">
    <property type="component" value="Unassembled WGS sequence"/>
</dbReference>
<sequence>MLLTKSKLLAVAVFLESGRCQHQLSIPPIPKDSHTIPHDFQSISIEFAFFPDYAGNKSHPNRFTKNLLHNFKSITGVAPKVRVGGTSQDHATYYPEQESNIDLIYQNPDDDQPIQINYGPAFFESYHTLGEIKYLHGLNMNQNTSVEQLEMSAMDACTALGPQLHLFELGNEFNFAPGKYRASNYSLLDYANEWNLKSEIVKTAVDKACPGSFPGFMAPSLVLLDNIVNTTWTGEELYSLGYDENNLTRELCFHKFVAPSLLQSLQCSVLILDFNSYMDANSPPQLPAPFDLQRKATALGTFWALLTIAGTLMNHTSIVQNLQQQIQRADNLAYLGLPYTLGELNSIANQGRNGATNVFGDALWLVDFSLWAAEHGMKRLHIHQGLNYRYASWQPIGIQDVPPTTRPPYYGQIMVAHAIEDPHSRIVNIPLADDTESAYAIYNGTQLSKLVITNMRAFNQTTINRPIRKYEFTLPAYQSARVDRLIGPGSDAVGNITFGGISYDHALDEGKPVRVRSEETTRIKHGVLRVEVPDSSAVLITLLSPGHHHA</sequence>
<protein>
    <recommendedName>
        <fullName evidence="1">Beta-glucuronidase C-terminal domain-containing protein</fullName>
    </recommendedName>
</protein>
<feature type="domain" description="Beta-glucuronidase C-terminal" evidence="1">
    <location>
        <begin position="438"/>
        <end position="539"/>
    </location>
</feature>
<proteinExistence type="predicted"/>
<dbReference type="InterPro" id="IPR031728">
    <property type="entry name" value="GlcAase_C"/>
</dbReference>
<evidence type="ECO:0000259" key="1">
    <source>
        <dbReference type="Pfam" id="PF16862"/>
    </source>
</evidence>
<dbReference type="Gene3D" id="2.60.40.1180">
    <property type="entry name" value="Golgi alpha-mannosidase II"/>
    <property type="match status" value="1"/>
</dbReference>
<dbReference type="Pfam" id="PF16862">
    <property type="entry name" value="Glyco_hydro_79C"/>
    <property type="match status" value="1"/>
</dbReference>
<accession>A0A9W4JA42</accession>